<dbReference type="AlphaFoldDB" id="A0A1F8BKX3"/>
<dbReference type="PANTHER" id="PTHR36174:SF1">
    <property type="entry name" value="LIPID II:GLYCINE GLYCYLTRANSFERASE"/>
    <property type="match status" value="1"/>
</dbReference>
<dbReference type="InterPro" id="IPR050644">
    <property type="entry name" value="PG_Glycine_Bridge_Synth"/>
</dbReference>
<gene>
    <name evidence="7" type="ORF">A2893_06310</name>
</gene>
<evidence type="ECO:0000256" key="6">
    <source>
        <dbReference type="ARBA" id="ARBA00023316"/>
    </source>
</evidence>
<dbReference type="InterPro" id="IPR003447">
    <property type="entry name" value="FEMABX"/>
</dbReference>
<evidence type="ECO:0000256" key="2">
    <source>
        <dbReference type="ARBA" id="ARBA00022679"/>
    </source>
</evidence>
<keyword evidence="6" id="KW-0961">Cell wall biogenesis/degradation</keyword>
<dbReference type="Gene3D" id="3.40.630.30">
    <property type="match status" value="2"/>
</dbReference>
<comment type="similarity">
    <text evidence="1">Belongs to the FemABX family.</text>
</comment>
<evidence type="ECO:0000256" key="3">
    <source>
        <dbReference type="ARBA" id="ARBA00022960"/>
    </source>
</evidence>
<keyword evidence="4" id="KW-0573">Peptidoglycan synthesis</keyword>
<comment type="caution">
    <text evidence="7">The sequence shown here is derived from an EMBL/GenBank/DDBJ whole genome shotgun (WGS) entry which is preliminary data.</text>
</comment>
<dbReference type="GO" id="GO:0008360">
    <property type="term" value="P:regulation of cell shape"/>
    <property type="evidence" value="ECO:0007669"/>
    <property type="project" value="UniProtKB-KW"/>
</dbReference>
<dbReference type="GO" id="GO:0009252">
    <property type="term" value="P:peptidoglycan biosynthetic process"/>
    <property type="evidence" value="ECO:0007669"/>
    <property type="project" value="UniProtKB-KW"/>
</dbReference>
<dbReference type="Proteomes" id="UP000176725">
    <property type="component" value="Unassembled WGS sequence"/>
</dbReference>
<evidence type="ECO:0000256" key="1">
    <source>
        <dbReference type="ARBA" id="ARBA00009943"/>
    </source>
</evidence>
<reference evidence="7 8" key="1">
    <citation type="journal article" date="2016" name="Nat. Commun.">
        <title>Thousands of microbial genomes shed light on interconnected biogeochemical processes in an aquifer system.</title>
        <authorList>
            <person name="Anantharaman K."/>
            <person name="Brown C.T."/>
            <person name="Hug L.A."/>
            <person name="Sharon I."/>
            <person name="Castelle C.J."/>
            <person name="Probst A.J."/>
            <person name="Thomas B.C."/>
            <person name="Singh A."/>
            <person name="Wilkins M.J."/>
            <person name="Karaoz U."/>
            <person name="Brodie E.L."/>
            <person name="Williams K.H."/>
            <person name="Hubbard S.S."/>
            <person name="Banfield J.F."/>
        </authorList>
    </citation>
    <scope>NUCLEOTIDE SEQUENCE [LARGE SCALE GENOMIC DNA]</scope>
</reference>
<evidence type="ECO:0000256" key="5">
    <source>
        <dbReference type="ARBA" id="ARBA00023315"/>
    </source>
</evidence>
<accession>A0A1F8BKX3</accession>
<evidence type="ECO:0000313" key="8">
    <source>
        <dbReference type="Proteomes" id="UP000176725"/>
    </source>
</evidence>
<keyword evidence="3" id="KW-0133">Cell shape</keyword>
<dbReference type="SUPFAM" id="SSF55729">
    <property type="entry name" value="Acyl-CoA N-acyltransferases (Nat)"/>
    <property type="match status" value="2"/>
</dbReference>
<sequence length="369" mass="43389">MEIKEVTEKDKAAFNKVAIHPLQSWEWGEFRERAGNKVVRLARFRTLQNKRQELTDSIQVVFSRIPKTNYKIGTVIKGPKPTKEILDALKDLAKEENAIFIKLEPNIPVSINHQPLSINHHSISSTHDLQVNKLINLLKSSGSVKGKTLFTPTTFWIDLTPSEEELMKSFNSKTRYNIRLAQKHGVEVFEDNSDKAFERYIELTRETVERQGFYSHTEKYHMLMWEYLHKIPRQSRVKFSKSQIPIARLLTAKYKKEIITTWIVFVWHNFLYYPYGASSDKYKNVMANNLMMWEAIRYGKSLGLKTFDLWGREEGKGFTKFKEGYNPQVVEFLGTWDLVTSPLYSPYRSAEFLRWQTLRTKSKFIKPKF</sequence>
<organism evidence="7 8">
    <name type="scientific">Candidatus Woesebacteria bacterium RIFCSPLOWO2_01_FULL_39_25</name>
    <dbReference type="NCBI Taxonomy" id="1802521"/>
    <lineage>
        <taxon>Bacteria</taxon>
        <taxon>Candidatus Woeseibacteriota</taxon>
    </lineage>
</organism>
<name>A0A1F8BKX3_9BACT</name>
<keyword evidence="2" id="KW-0808">Transferase</keyword>
<dbReference type="EMBL" id="MGHH01000008">
    <property type="protein sequence ID" value="OGM64610.1"/>
    <property type="molecule type" value="Genomic_DNA"/>
</dbReference>
<evidence type="ECO:0008006" key="9">
    <source>
        <dbReference type="Google" id="ProtNLM"/>
    </source>
</evidence>
<evidence type="ECO:0000256" key="4">
    <source>
        <dbReference type="ARBA" id="ARBA00022984"/>
    </source>
</evidence>
<dbReference type="InterPro" id="IPR016181">
    <property type="entry name" value="Acyl_CoA_acyltransferase"/>
</dbReference>
<protein>
    <recommendedName>
        <fullName evidence="9">BioF2-like acetyltransferase domain-containing protein</fullName>
    </recommendedName>
</protein>
<keyword evidence="5" id="KW-0012">Acyltransferase</keyword>
<proteinExistence type="inferred from homology"/>
<evidence type="ECO:0000313" key="7">
    <source>
        <dbReference type="EMBL" id="OGM64610.1"/>
    </source>
</evidence>
<dbReference type="PANTHER" id="PTHR36174">
    <property type="entry name" value="LIPID II:GLYCINE GLYCYLTRANSFERASE"/>
    <property type="match status" value="1"/>
</dbReference>
<dbReference type="GO" id="GO:0071555">
    <property type="term" value="P:cell wall organization"/>
    <property type="evidence" value="ECO:0007669"/>
    <property type="project" value="UniProtKB-KW"/>
</dbReference>
<dbReference type="Pfam" id="PF02388">
    <property type="entry name" value="FemAB"/>
    <property type="match status" value="2"/>
</dbReference>
<dbReference type="PROSITE" id="PS51191">
    <property type="entry name" value="FEMABX"/>
    <property type="match status" value="1"/>
</dbReference>
<dbReference type="STRING" id="1802521.A2893_06310"/>
<dbReference type="GO" id="GO:0016755">
    <property type="term" value="F:aminoacyltransferase activity"/>
    <property type="evidence" value="ECO:0007669"/>
    <property type="project" value="InterPro"/>
</dbReference>